<geneLocation type="mitochondrion" evidence="1"/>
<keyword evidence="1" id="KW-0496">Mitochondrion</keyword>
<protein>
    <submittedName>
        <fullName evidence="1">Uncharacterized protein</fullName>
    </submittedName>
</protein>
<dbReference type="AlphaFoldDB" id="A0A8F1N786"/>
<reference evidence="1" key="1">
    <citation type="submission" date="2021-03" db="EMBL/GenBank/DDBJ databases">
        <authorList>
            <person name="Liu X."/>
        </authorList>
    </citation>
    <scope>NUCLEOTIDE SEQUENCE</scope>
    <source>
        <strain evidence="1">Mt3</strain>
    </source>
</reference>
<sequence length="177" mass="20710">MIRRRDAKADRLVQLYLSWFSISRVVHLYRKISMATFESIFERCSSYSGVMSICSELTTRFHHLQKTYLPWISEIPVYQGISWVPTRKLLPNSPKCRRGLKEKGSTERKEKRVVSSFPALKYELAAFARHTRVELESMGIIPTGLLWESRVRFALYRESPSMLNSDISNNLRPRLHS</sequence>
<gene>
    <name evidence="1" type="primary">ORF177</name>
</gene>
<proteinExistence type="predicted"/>
<dbReference type="EMBL" id="MW717909">
    <property type="protein sequence ID" value="QWQ49923.1"/>
    <property type="molecule type" value="Genomic_DNA"/>
</dbReference>
<accession>A0A8F1N786</accession>
<name>A0A8F1N786_9ROSA</name>
<organism evidence="1">
    <name type="scientific">Zelkova schneideriana</name>
    <dbReference type="NCBI Taxonomy" id="172643"/>
    <lineage>
        <taxon>Eukaryota</taxon>
        <taxon>Viridiplantae</taxon>
        <taxon>Streptophyta</taxon>
        <taxon>Embryophyta</taxon>
        <taxon>Tracheophyta</taxon>
        <taxon>Spermatophyta</taxon>
        <taxon>Magnoliopsida</taxon>
        <taxon>eudicotyledons</taxon>
        <taxon>Gunneridae</taxon>
        <taxon>Pentapetalae</taxon>
        <taxon>rosids</taxon>
        <taxon>fabids</taxon>
        <taxon>Rosales</taxon>
        <taxon>Ulmaceae</taxon>
        <taxon>Zelkova</taxon>
    </lineage>
</organism>
<evidence type="ECO:0000313" key="1">
    <source>
        <dbReference type="EMBL" id="QWQ49923.1"/>
    </source>
</evidence>